<evidence type="ECO:0000313" key="3">
    <source>
        <dbReference type="Proteomes" id="UP000237000"/>
    </source>
</evidence>
<evidence type="ECO:0000256" key="1">
    <source>
        <dbReference type="SAM" id="MobiDB-lite"/>
    </source>
</evidence>
<dbReference type="EMBL" id="JXTC01000034">
    <property type="protein sequence ID" value="PON97060.1"/>
    <property type="molecule type" value="Genomic_DNA"/>
</dbReference>
<proteinExistence type="predicted"/>
<reference evidence="3" key="1">
    <citation type="submission" date="2016-06" db="EMBL/GenBank/DDBJ databases">
        <title>Parallel loss of symbiosis genes in relatives of nitrogen-fixing non-legume Parasponia.</title>
        <authorList>
            <person name="Van Velzen R."/>
            <person name="Holmer R."/>
            <person name="Bu F."/>
            <person name="Rutten L."/>
            <person name="Van Zeijl A."/>
            <person name="Liu W."/>
            <person name="Santuari L."/>
            <person name="Cao Q."/>
            <person name="Sharma T."/>
            <person name="Shen D."/>
            <person name="Roswanjaya Y."/>
            <person name="Wardhani T."/>
            <person name="Kalhor M.S."/>
            <person name="Jansen J."/>
            <person name="Van den Hoogen J."/>
            <person name="Gungor B."/>
            <person name="Hartog M."/>
            <person name="Hontelez J."/>
            <person name="Verver J."/>
            <person name="Yang W.-C."/>
            <person name="Schijlen E."/>
            <person name="Repin R."/>
            <person name="Schilthuizen M."/>
            <person name="Schranz E."/>
            <person name="Heidstra R."/>
            <person name="Miyata K."/>
            <person name="Fedorova E."/>
            <person name="Kohlen W."/>
            <person name="Bisseling T."/>
            <person name="Smit S."/>
            <person name="Geurts R."/>
        </authorList>
    </citation>
    <scope>NUCLEOTIDE SEQUENCE [LARGE SCALE GENOMIC DNA]</scope>
    <source>
        <strain evidence="3">cv. RG33-2</strain>
    </source>
</reference>
<accession>A0A2P5FGY6</accession>
<evidence type="ECO:0000313" key="2">
    <source>
        <dbReference type="EMBL" id="PON97060.1"/>
    </source>
</evidence>
<gene>
    <name evidence="2" type="ORF">TorRG33x02_071100</name>
</gene>
<feature type="region of interest" description="Disordered" evidence="1">
    <location>
        <begin position="1"/>
        <end position="31"/>
    </location>
</feature>
<dbReference type="InParanoid" id="A0A2P5FGY6"/>
<comment type="caution">
    <text evidence="2">The sequence shown here is derived from an EMBL/GenBank/DDBJ whole genome shotgun (WGS) entry which is preliminary data.</text>
</comment>
<protein>
    <submittedName>
        <fullName evidence="2">Uncharacterized protein</fullName>
    </submittedName>
</protein>
<name>A0A2P5FGY6_TREOI</name>
<keyword evidence="3" id="KW-1185">Reference proteome</keyword>
<sequence>MPEEIGRHVKGQAGGPTGYSPKSPGTADGQALAQCQSRWPLAVVLIDFVIGKLLIDNQYSSLSNQLNTVTRWAALNA</sequence>
<organism evidence="2 3">
    <name type="scientific">Trema orientale</name>
    <name type="common">Charcoal tree</name>
    <name type="synonym">Celtis orientalis</name>
    <dbReference type="NCBI Taxonomy" id="63057"/>
    <lineage>
        <taxon>Eukaryota</taxon>
        <taxon>Viridiplantae</taxon>
        <taxon>Streptophyta</taxon>
        <taxon>Embryophyta</taxon>
        <taxon>Tracheophyta</taxon>
        <taxon>Spermatophyta</taxon>
        <taxon>Magnoliopsida</taxon>
        <taxon>eudicotyledons</taxon>
        <taxon>Gunneridae</taxon>
        <taxon>Pentapetalae</taxon>
        <taxon>rosids</taxon>
        <taxon>fabids</taxon>
        <taxon>Rosales</taxon>
        <taxon>Cannabaceae</taxon>
        <taxon>Trema</taxon>
    </lineage>
</organism>
<dbReference type="Proteomes" id="UP000237000">
    <property type="component" value="Unassembled WGS sequence"/>
</dbReference>
<dbReference type="AlphaFoldDB" id="A0A2P5FGY6"/>